<reference evidence="2" key="1">
    <citation type="journal article" date="2016" name="J. Proteomics">
        <title>Transcriptomic analysis of the venom glands from the scorpion Hadogenes troglodytes revealed unique and extremely high diversity of the venom peptides.</title>
        <authorList>
            <person name="Zhong J."/>
            <person name="Zeng X.C."/>
            <person name="Zeng X."/>
            <person name="Nie Y."/>
            <person name="Zhang L."/>
            <person name="Wu S."/>
            <person name="Bao A."/>
        </authorList>
    </citation>
    <scope>NUCLEOTIDE SEQUENCE</scope>
</reference>
<keyword evidence="1" id="KW-0472">Membrane</keyword>
<keyword evidence="1" id="KW-1133">Transmembrane helix</keyword>
<dbReference type="EMBL" id="KU643147">
    <property type="protein sequence ID" value="AOF40239.1"/>
    <property type="molecule type" value="mRNA"/>
</dbReference>
<accession>A0A1B3IJ74</accession>
<dbReference type="AlphaFoldDB" id="A0A1B3IJ74"/>
<organism evidence="2">
    <name type="scientific">Hadogenes troglodytes</name>
    <dbReference type="NCBI Taxonomy" id="1577150"/>
    <lineage>
        <taxon>Eukaryota</taxon>
        <taxon>Metazoa</taxon>
        <taxon>Ecdysozoa</taxon>
        <taxon>Arthropoda</taxon>
        <taxon>Chelicerata</taxon>
        <taxon>Arachnida</taxon>
        <taxon>Scorpiones</taxon>
        <taxon>Iurida</taxon>
        <taxon>Scorpionoidea</taxon>
        <taxon>Hemiscorpiidae</taxon>
        <taxon>Hadogenes</taxon>
    </lineage>
</organism>
<name>A0A1B3IJ74_9SCOR</name>
<protein>
    <submittedName>
        <fullName evidence="2">Venom peptide HtAMP14</fullName>
    </submittedName>
</protein>
<keyword evidence="1" id="KW-0812">Transmembrane</keyword>
<sequence>MKTQVVILLISMIMMQVLVPTEGGFWGSLWEGVKSVIGKRGLRNLEDLDDSDDLFDSDVSDADLRLLKQMFR</sequence>
<evidence type="ECO:0000313" key="2">
    <source>
        <dbReference type="EMBL" id="AOF40239.1"/>
    </source>
</evidence>
<feature type="transmembrane region" description="Helical" evidence="1">
    <location>
        <begin position="6"/>
        <end position="30"/>
    </location>
</feature>
<proteinExistence type="evidence at transcript level"/>
<evidence type="ECO:0000256" key="1">
    <source>
        <dbReference type="SAM" id="Phobius"/>
    </source>
</evidence>